<dbReference type="InterPro" id="IPR005630">
    <property type="entry name" value="Terpene_synthase_metal-bd"/>
</dbReference>
<protein>
    <submittedName>
        <fullName evidence="8">KSL1</fullName>
    </submittedName>
</protein>
<dbReference type="Pfam" id="PF03936">
    <property type="entry name" value="Terpene_synth_C"/>
    <property type="match status" value="1"/>
</dbReference>
<evidence type="ECO:0000256" key="4">
    <source>
        <dbReference type="ARBA" id="ARBA00022842"/>
    </source>
</evidence>
<comment type="cofactor">
    <cofactor evidence="1">
        <name>Mg(2+)</name>
        <dbReference type="ChEBI" id="CHEBI:18420"/>
    </cofactor>
</comment>
<dbReference type="InterPro" id="IPR008949">
    <property type="entry name" value="Isoprenoid_synthase_dom_sf"/>
</dbReference>
<evidence type="ECO:0000256" key="2">
    <source>
        <dbReference type="ARBA" id="ARBA00006333"/>
    </source>
</evidence>
<reference evidence="8" key="1">
    <citation type="journal article" date="2021" name="New Phytol.">
        <title>Discovery and modulation of diterpenoid metabolism improves glandular trichome formation, artemisinin production and stress resilience in Artemisia annua.</title>
        <authorList>
            <person name="Chen R."/>
            <person name="Bu Y."/>
            <person name="Ren J."/>
            <person name="Pelot K.A."/>
            <person name="Hu X."/>
            <person name="Diao Y."/>
            <person name="Chen W."/>
            <person name="Zerbe P."/>
            <person name="Zhang L."/>
        </authorList>
    </citation>
    <scope>NUCLEOTIDE SEQUENCE</scope>
</reference>
<feature type="domain" description="Terpene synthase metal-binding" evidence="7">
    <location>
        <begin position="486"/>
        <end position="722"/>
    </location>
</feature>
<proteinExistence type="evidence at transcript level"/>
<dbReference type="FunFam" id="1.50.10.160:FF:000002">
    <property type="entry name" value="cis-abienol synthase, chloroplastic"/>
    <property type="match status" value="1"/>
</dbReference>
<organism evidence="8">
    <name type="scientific">Artemisia annua</name>
    <name type="common">Sweet wormwood</name>
    <dbReference type="NCBI Taxonomy" id="35608"/>
    <lineage>
        <taxon>Eukaryota</taxon>
        <taxon>Viridiplantae</taxon>
        <taxon>Streptophyta</taxon>
        <taxon>Embryophyta</taxon>
        <taxon>Tracheophyta</taxon>
        <taxon>Spermatophyta</taxon>
        <taxon>Magnoliopsida</taxon>
        <taxon>eudicotyledons</taxon>
        <taxon>Gunneridae</taxon>
        <taxon>Pentapetalae</taxon>
        <taxon>asterids</taxon>
        <taxon>campanulids</taxon>
        <taxon>Asterales</taxon>
        <taxon>Asteraceae</taxon>
        <taxon>Asteroideae</taxon>
        <taxon>Anthemideae</taxon>
        <taxon>Artemisiinae</taxon>
        <taxon>Artemisia</taxon>
    </lineage>
</organism>
<dbReference type="InterPro" id="IPR036965">
    <property type="entry name" value="Terpene_synth_N_sf"/>
</dbReference>
<dbReference type="InterPro" id="IPR050148">
    <property type="entry name" value="Terpene_synthase-like"/>
</dbReference>
<dbReference type="Gene3D" id="1.10.600.10">
    <property type="entry name" value="Farnesyl Diphosphate Synthase"/>
    <property type="match status" value="1"/>
</dbReference>
<dbReference type="GO" id="GO:0000287">
    <property type="term" value="F:magnesium ion binding"/>
    <property type="evidence" value="ECO:0007669"/>
    <property type="project" value="InterPro"/>
</dbReference>
<evidence type="ECO:0000256" key="1">
    <source>
        <dbReference type="ARBA" id="ARBA00001946"/>
    </source>
</evidence>
<dbReference type="Pfam" id="PF01397">
    <property type="entry name" value="Terpene_synth"/>
    <property type="match status" value="1"/>
</dbReference>
<dbReference type="InterPro" id="IPR008930">
    <property type="entry name" value="Terpenoid_cyclase/PrenylTrfase"/>
</dbReference>
<comment type="similarity">
    <text evidence="2">Belongs to the terpene synthase family.</text>
</comment>
<dbReference type="SUPFAM" id="SSF48239">
    <property type="entry name" value="Terpenoid cyclases/Protein prenyltransferases"/>
    <property type="match status" value="2"/>
</dbReference>
<evidence type="ECO:0000256" key="5">
    <source>
        <dbReference type="ARBA" id="ARBA00023239"/>
    </source>
</evidence>
<evidence type="ECO:0000259" key="7">
    <source>
        <dbReference type="Pfam" id="PF03936"/>
    </source>
</evidence>
<dbReference type="AlphaFoldDB" id="A0A8B0RHM8"/>
<evidence type="ECO:0000259" key="6">
    <source>
        <dbReference type="Pfam" id="PF01397"/>
    </source>
</evidence>
<accession>A0A8B0RHM8</accession>
<feature type="domain" description="Terpene synthase N-terminal" evidence="6">
    <location>
        <begin position="230"/>
        <end position="391"/>
    </location>
</feature>
<keyword evidence="3" id="KW-0479">Metal-binding</keyword>
<dbReference type="SFLD" id="SFLDG01014">
    <property type="entry name" value="Terpene_Cyclase_Like_1_N-term"/>
    <property type="match status" value="1"/>
</dbReference>
<dbReference type="PANTHER" id="PTHR31739:SF3">
    <property type="entry name" value="ENT-KAUR-16-ENE SYNTHASE, CHLOROPLASTIC"/>
    <property type="match status" value="1"/>
</dbReference>
<dbReference type="GO" id="GO:0009686">
    <property type="term" value="P:gibberellin biosynthetic process"/>
    <property type="evidence" value="ECO:0007669"/>
    <property type="project" value="TreeGrafter"/>
</dbReference>
<dbReference type="PANTHER" id="PTHR31739">
    <property type="entry name" value="ENT-COPALYL DIPHOSPHATE SYNTHASE, CHLOROPLASTIC"/>
    <property type="match status" value="1"/>
</dbReference>
<dbReference type="GO" id="GO:0010333">
    <property type="term" value="F:terpene synthase activity"/>
    <property type="evidence" value="ECO:0007669"/>
    <property type="project" value="InterPro"/>
</dbReference>
<keyword evidence="5" id="KW-0456">Lyase</keyword>
<sequence>MLLTISSVMAISSLHKTYRSRVVGCSMEQYNLPVLRKATSNVGQTNPTHLTLDMSKERIRKLFSNVEISVSSYDTAWVAMVPSPNSPTSPRFPECLNWLMDNQLNDGSWGLLNHNPSLLKDTLSSTLACIVALKRWSVGEDYINKGLSFIESNFAAATDKNLPSPLGFDIIFPSMLEYAKDMNINLPLKQSDLGLMLHERDLEIRRCYSSEKEAYMTYISEGLGNSYDSEMVMKYQMKNGSVLNSPSATAASLTRNQNAGCLHYLTSLLEKFGDAVPTVYPLDLYFRLSMVDTLDRLGITSHFLVEIQNVLEETYRCWVRGDEQIFKNAATCSLAFRILRANGYQVSSDLLAEITKEWDYMNLLEVYPTSQIINQEELAFGEQNLRAADIIKQKPSTPSSRRDKFIQTEVDNDLSFLVNPNFERMSTRKNIQNYNVDDTRVLKTTYRSLNIRNEDYLKLAVEDFNERQSIYGEELKGLERWVVENRLDQLKFARQRTAPCYVAAVLALPTPEQSDARISWAKNSILTLVFDDFFDAGGSADELTNLIQCVEKWNINVDTECCSDEARLLFLALQAEVCWTRDKAFKLQARDITSHVIESWLDLTKAMLREHIWARDGYVPTINEFVENGHVAVALGPIVLPALLLMAPNLSHETIQSSEYHKLYKITSTHARLLNDIRSVKRDLKEGRLNVLTLHEKYKKSGIEEEEVVKEIEILIDDQKKKLMQLVLEPSNNIAFRACKDAFWKMFNLVNLFYATEDGVTGSNDILNIVKEMIYEPVF</sequence>
<dbReference type="GO" id="GO:0009507">
    <property type="term" value="C:chloroplast"/>
    <property type="evidence" value="ECO:0007669"/>
    <property type="project" value="TreeGrafter"/>
</dbReference>
<dbReference type="InterPro" id="IPR001906">
    <property type="entry name" value="Terpene_synth_N"/>
</dbReference>
<dbReference type="Gene3D" id="1.50.10.130">
    <property type="entry name" value="Terpene synthase, N-terminal domain"/>
    <property type="match status" value="1"/>
</dbReference>
<evidence type="ECO:0000313" key="8">
    <source>
        <dbReference type="EMBL" id="QTW97447.1"/>
    </source>
</evidence>
<name>A0A8B0RHM8_ARTAN</name>
<evidence type="ECO:0000256" key="3">
    <source>
        <dbReference type="ARBA" id="ARBA00022723"/>
    </source>
</evidence>
<dbReference type="EMBL" id="MW752877">
    <property type="protein sequence ID" value="QTW97447.1"/>
    <property type="molecule type" value="mRNA"/>
</dbReference>
<dbReference type="FunFam" id="1.10.600.10:FF:000005">
    <property type="entry name" value="Ent-kaur-16-ene synthase, chloroplastic"/>
    <property type="match status" value="1"/>
</dbReference>
<keyword evidence="4" id="KW-0460">Magnesium</keyword>
<dbReference type="SUPFAM" id="SSF48576">
    <property type="entry name" value="Terpenoid synthases"/>
    <property type="match status" value="1"/>
</dbReference>
<dbReference type="Gene3D" id="1.50.10.160">
    <property type="match status" value="1"/>
</dbReference>